<keyword evidence="2" id="KW-1185">Reference proteome</keyword>
<evidence type="ECO:0000313" key="1">
    <source>
        <dbReference type="EMBL" id="GII34334.1"/>
    </source>
</evidence>
<sequence length="60" mass="6180">MAIVTNGDWTAVGGSSMCCASSREPAPVGLIPPNIVRTPADEPTPEQIEAICLVWADVAA</sequence>
<dbReference type="AlphaFoldDB" id="A0A8J3U1I8"/>
<organism evidence="1 2">
    <name type="scientific">Planotetraspora mira</name>
    <dbReference type="NCBI Taxonomy" id="58121"/>
    <lineage>
        <taxon>Bacteria</taxon>
        <taxon>Bacillati</taxon>
        <taxon>Actinomycetota</taxon>
        <taxon>Actinomycetes</taxon>
        <taxon>Streptosporangiales</taxon>
        <taxon>Streptosporangiaceae</taxon>
        <taxon>Planotetraspora</taxon>
    </lineage>
</organism>
<reference evidence="1 2" key="1">
    <citation type="submission" date="2021-01" db="EMBL/GenBank/DDBJ databases">
        <title>Whole genome shotgun sequence of Planotetraspora mira NBRC 15435.</title>
        <authorList>
            <person name="Komaki H."/>
            <person name="Tamura T."/>
        </authorList>
    </citation>
    <scope>NUCLEOTIDE SEQUENCE [LARGE SCALE GENOMIC DNA]</scope>
    <source>
        <strain evidence="1 2">NBRC 15435</strain>
    </source>
</reference>
<accession>A0A8J3U1I8</accession>
<dbReference type="EMBL" id="BOOO01000049">
    <property type="protein sequence ID" value="GII34334.1"/>
    <property type="molecule type" value="Genomic_DNA"/>
</dbReference>
<dbReference type="Proteomes" id="UP000650628">
    <property type="component" value="Unassembled WGS sequence"/>
</dbReference>
<comment type="caution">
    <text evidence="1">The sequence shown here is derived from an EMBL/GenBank/DDBJ whole genome shotgun (WGS) entry which is preliminary data.</text>
</comment>
<name>A0A8J3U1I8_9ACTN</name>
<gene>
    <name evidence="1" type="ORF">Pmi06nite_77760</name>
</gene>
<proteinExistence type="predicted"/>
<evidence type="ECO:0000313" key="2">
    <source>
        <dbReference type="Proteomes" id="UP000650628"/>
    </source>
</evidence>
<protein>
    <submittedName>
        <fullName evidence="1">Uncharacterized protein</fullName>
    </submittedName>
</protein>